<gene>
    <name evidence="2" type="ORF">SAMN05216244_1307</name>
</gene>
<dbReference type="GO" id="GO:0016747">
    <property type="term" value="F:acyltransferase activity, transferring groups other than amino-acyl groups"/>
    <property type="evidence" value="ECO:0007669"/>
    <property type="project" value="InterPro"/>
</dbReference>
<dbReference type="Pfam" id="PF00583">
    <property type="entry name" value="Acetyltransf_1"/>
    <property type="match status" value="1"/>
</dbReference>
<name>A0A1G9P6K9_9BACI</name>
<feature type="domain" description="N-acetyltransferase" evidence="1">
    <location>
        <begin position="147"/>
        <end position="233"/>
    </location>
</feature>
<dbReference type="SUPFAM" id="SSF55729">
    <property type="entry name" value="Acyl-CoA N-acyltransferases (Nat)"/>
    <property type="match status" value="1"/>
</dbReference>
<dbReference type="RefSeq" id="WP_074597984.1">
    <property type="nucleotide sequence ID" value="NZ_FNHF01000001.1"/>
</dbReference>
<dbReference type="InterPro" id="IPR016181">
    <property type="entry name" value="Acyl_CoA_acyltransferase"/>
</dbReference>
<evidence type="ECO:0000313" key="3">
    <source>
        <dbReference type="Proteomes" id="UP000182347"/>
    </source>
</evidence>
<proteinExistence type="predicted"/>
<dbReference type="Gene3D" id="3.40.630.30">
    <property type="match status" value="1"/>
</dbReference>
<dbReference type="OrthoDB" id="511027at2"/>
<sequence>MGIPITNDELLFNQIKCLQGKDYLTIEGTKDLTDRQLQRLIQVMAESPQFKTIPAITILVDGTLTETMVSMFQTCGFHVRDEVAFYQRRLEDLPNVQSDWTIRSLHELNQIDFLKIWKRVISGSLNATSNLSMEKQMESVKSELGNRYKDSCLVAFEEKKPIGVLMPHIEPGTEKEGRLFYFGLVPDERNKRKSRLLHLHALARLKQDFQAAVYVGSTSVNNIPMRKVFERNGCKWIDKKLVYTRTVT</sequence>
<reference evidence="3" key="1">
    <citation type="submission" date="2016-10" db="EMBL/GenBank/DDBJ databases">
        <authorList>
            <person name="Varghese N."/>
            <person name="Submissions S."/>
        </authorList>
    </citation>
    <scope>NUCLEOTIDE SEQUENCE [LARGE SCALE GENOMIC DNA]</scope>
    <source>
        <strain evidence="3">CGMCC 1.6199</strain>
    </source>
</reference>
<dbReference type="Proteomes" id="UP000182347">
    <property type="component" value="Unassembled WGS sequence"/>
</dbReference>
<evidence type="ECO:0000259" key="1">
    <source>
        <dbReference type="Pfam" id="PF00583"/>
    </source>
</evidence>
<accession>A0A1G9P6K9</accession>
<dbReference type="STRING" id="482461.SAMN05216244_1307"/>
<dbReference type="EMBL" id="FNHF01000001">
    <property type="protein sequence ID" value="SDL94344.1"/>
    <property type="molecule type" value="Genomic_DNA"/>
</dbReference>
<dbReference type="InterPro" id="IPR000182">
    <property type="entry name" value="GNAT_dom"/>
</dbReference>
<keyword evidence="3" id="KW-1185">Reference proteome</keyword>
<organism evidence="2 3">
    <name type="scientific">Sediminibacillus halophilus</name>
    <dbReference type="NCBI Taxonomy" id="482461"/>
    <lineage>
        <taxon>Bacteria</taxon>
        <taxon>Bacillati</taxon>
        <taxon>Bacillota</taxon>
        <taxon>Bacilli</taxon>
        <taxon>Bacillales</taxon>
        <taxon>Bacillaceae</taxon>
        <taxon>Sediminibacillus</taxon>
    </lineage>
</organism>
<protein>
    <recommendedName>
        <fullName evidence="1">N-acetyltransferase domain-containing protein</fullName>
    </recommendedName>
</protein>
<dbReference type="AlphaFoldDB" id="A0A1G9P6K9"/>
<evidence type="ECO:0000313" key="2">
    <source>
        <dbReference type="EMBL" id="SDL94344.1"/>
    </source>
</evidence>